<gene>
    <name evidence="7" type="ORF">I7412_22070</name>
</gene>
<evidence type="ECO:0000259" key="6">
    <source>
        <dbReference type="Pfam" id="PF06305"/>
    </source>
</evidence>
<dbReference type="Pfam" id="PF06305">
    <property type="entry name" value="LapA_dom"/>
    <property type="match status" value="1"/>
</dbReference>
<protein>
    <submittedName>
        <fullName evidence="7">LapA family protein</fullName>
    </submittedName>
</protein>
<keyword evidence="8" id="KW-1185">Reference proteome</keyword>
<dbReference type="InterPro" id="IPR010445">
    <property type="entry name" value="LapA_dom"/>
</dbReference>
<accession>A0A937US17</accession>
<comment type="caution">
    <text evidence="7">The sequence shown here is derived from an EMBL/GenBank/DDBJ whole genome shotgun (WGS) entry which is preliminary data.</text>
</comment>
<evidence type="ECO:0000256" key="1">
    <source>
        <dbReference type="ARBA" id="ARBA00022475"/>
    </source>
</evidence>
<evidence type="ECO:0000313" key="8">
    <source>
        <dbReference type="Proteomes" id="UP000604475"/>
    </source>
</evidence>
<keyword evidence="1" id="KW-1003">Cell membrane</keyword>
<evidence type="ECO:0000256" key="3">
    <source>
        <dbReference type="ARBA" id="ARBA00022989"/>
    </source>
</evidence>
<feature type="transmembrane region" description="Helical" evidence="5">
    <location>
        <begin position="35"/>
        <end position="54"/>
    </location>
</feature>
<evidence type="ECO:0000313" key="7">
    <source>
        <dbReference type="EMBL" id="MBL7629805.1"/>
    </source>
</evidence>
<dbReference type="RefSeq" id="WP_202999722.1">
    <property type="nucleotide sequence ID" value="NZ_JADWYU010000087.1"/>
</dbReference>
<dbReference type="AlphaFoldDB" id="A0A937US17"/>
<keyword evidence="3 5" id="KW-1133">Transmembrane helix</keyword>
<sequence length="127" mass="13675">MTTVDPVPDPGPPETVAAPPAVPQHVVRPTRLSRAWTAMILFALVLVVLLIFILQNGQRVKVSFLGAHGHLPLAVAMLFAAIAGALLVAIPGIGRMIQLRRVARRHRDADAQATLRVQQRPESSFGP</sequence>
<evidence type="ECO:0000256" key="4">
    <source>
        <dbReference type="ARBA" id="ARBA00023136"/>
    </source>
</evidence>
<keyword evidence="2 5" id="KW-0812">Transmembrane</keyword>
<proteinExistence type="predicted"/>
<dbReference type="Proteomes" id="UP000604475">
    <property type="component" value="Unassembled WGS sequence"/>
</dbReference>
<evidence type="ECO:0000256" key="5">
    <source>
        <dbReference type="SAM" id="Phobius"/>
    </source>
</evidence>
<feature type="domain" description="Lipopolysaccharide assembly protein A" evidence="6">
    <location>
        <begin position="55"/>
        <end position="107"/>
    </location>
</feature>
<evidence type="ECO:0000256" key="2">
    <source>
        <dbReference type="ARBA" id="ARBA00022692"/>
    </source>
</evidence>
<reference evidence="7" key="1">
    <citation type="submission" date="2020-12" db="EMBL/GenBank/DDBJ databases">
        <title>Genomic characterization of non-nitrogen-fixing Frankia strains.</title>
        <authorList>
            <person name="Carlos-Shanley C."/>
            <person name="Guerra T."/>
            <person name="Hahn D."/>
        </authorList>
    </citation>
    <scope>NUCLEOTIDE SEQUENCE</scope>
    <source>
        <strain evidence="7">CN6</strain>
    </source>
</reference>
<keyword evidence="4 5" id="KW-0472">Membrane</keyword>
<organism evidence="7 8">
    <name type="scientific">Frankia nepalensis</name>
    <dbReference type="NCBI Taxonomy" id="1836974"/>
    <lineage>
        <taxon>Bacteria</taxon>
        <taxon>Bacillati</taxon>
        <taxon>Actinomycetota</taxon>
        <taxon>Actinomycetes</taxon>
        <taxon>Frankiales</taxon>
        <taxon>Frankiaceae</taxon>
        <taxon>Frankia</taxon>
    </lineage>
</organism>
<dbReference type="EMBL" id="JAEACQ010000237">
    <property type="protein sequence ID" value="MBL7629805.1"/>
    <property type="molecule type" value="Genomic_DNA"/>
</dbReference>
<feature type="transmembrane region" description="Helical" evidence="5">
    <location>
        <begin position="74"/>
        <end position="97"/>
    </location>
</feature>
<name>A0A937US17_9ACTN</name>
<dbReference type="GO" id="GO:0005886">
    <property type="term" value="C:plasma membrane"/>
    <property type="evidence" value="ECO:0007669"/>
    <property type="project" value="InterPro"/>
</dbReference>